<evidence type="ECO:0000256" key="1">
    <source>
        <dbReference type="ARBA" id="ARBA00023157"/>
    </source>
</evidence>
<dbReference type="InterPro" id="IPR013766">
    <property type="entry name" value="Thioredoxin_domain"/>
</dbReference>
<dbReference type="PROSITE" id="PS51532">
    <property type="entry name" value="PITH"/>
    <property type="match status" value="1"/>
</dbReference>
<dbReference type="SUPFAM" id="SSF49785">
    <property type="entry name" value="Galactose-binding domain-like"/>
    <property type="match status" value="1"/>
</dbReference>
<evidence type="ECO:0000259" key="3">
    <source>
        <dbReference type="PROSITE" id="PS51532"/>
    </source>
</evidence>
<organism evidence="4 5">
    <name type="scientific">Sphaerobolus stellatus (strain SS14)</name>
    <dbReference type="NCBI Taxonomy" id="990650"/>
    <lineage>
        <taxon>Eukaryota</taxon>
        <taxon>Fungi</taxon>
        <taxon>Dikarya</taxon>
        <taxon>Basidiomycota</taxon>
        <taxon>Agaricomycotina</taxon>
        <taxon>Agaricomycetes</taxon>
        <taxon>Phallomycetidae</taxon>
        <taxon>Geastrales</taxon>
        <taxon>Sphaerobolaceae</taxon>
        <taxon>Sphaerobolus</taxon>
    </lineage>
</organism>
<evidence type="ECO:0000313" key="4">
    <source>
        <dbReference type="EMBL" id="KIJ34641.1"/>
    </source>
</evidence>
<feature type="domain" description="Thioredoxin" evidence="2">
    <location>
        <begin position="1"/>
        <end position="107"/>
    </location>
</feature>
<sequence>MAFLKHIGSLKDLETLLDDKKDGLVVIDFHAAWCGPCHQIAPIYAKLSDTYRHVTFTKVDVDQVQPVAVKYNVTAMPTFLFIKNKAVVHQREPAVDQVIEIPQDKITDGKHIPLRFVRFQTVNSLHIFVASNHDGEDKTQIDAIDVFGVPVATTKDLSGLKRQDD</sequence>
<dbReference type="InterPro" id="IPR008979">
    <property type="entry name" value="Galactose-bd-like_sf"/>
</dbReference>
<dbReference type="HOGENOM" id="CLU_1611823_0_0_1"/>
<dbReference type="PROSITE" id="PS00194">
    <property type="entry name" value="THIOREDOXIN_1"/>
    <property type="match status" value="1"/>
</dbReference>
<keyword evidence="5" id="KW-1185">Reference proteome</keyword>
<dbReference type="PROSITE" id="PS51352">
    <property type="entry name" value="THIOREDOXIN_2"/>
    <property type="match status" value="1"/>
</dbReference>
<dbReference type="InterPro" id="IPR010400">
    <property type="entry name" value="PITH_dom"/>
</dbReference>
<proteinExistence type="predicted"/>
<reference evidence="4 5" key="1">
    <citation type="submission" date="2014-06" db="EMBL/GenBank/DDBJ databases">
        <title>Evolutionary Origins and Diversification of the Mycorrhizal Mutualists.</title>
        <authorList>
            <consortium name="DOE Joint Genome Institute"/>
            <consortium name="Mycorrhizal Genomics Consortium"/>
            <person name="Kohler A."/>
            <person name="Kuo A."/>
            <person name="Nagy L.G."/>
            <person name="Floudas D."/>
            <person name="Copeland A."/>
            <person name="Barry K.W."/>
            <person name="Cichocki N."/>
            <person name="Veneault-Fourrey C."/>
            <person name="LaButti K."/>
            <person name="Lindquist E.A."/>
            <person name="Lipzen A."/>
            <person name="Lundell T."/>
            <person name="Morin E."/>
            <person name="Murat C."/>
            <person name="Riley R."/>
            <person name="Ohm R."/>
            <person name="Sun H."/>
            <person name="Tunlid A."/>
            <person name="Henrissat B."/>
            <person name="Grigoriev I.V."/>
            <person name="Hibbett D.S."/>
            <person name="Martin F."/>
        </authorList>
    </citation>
    <scope>NUCLEOTIDE SEQUENCE [LARGE SCALE GENOMIC DNA]</scope>
    <source>
        <strain evidence="4 5">SS14</strain>
    </source>
</reference>
<dbReference type="SUPFAM" id="SSF52833">
    <property type="entry name" value="Thioredoxin-like"/>
    <property type="match status" value="1"/>
</dbReference>
<evidence type="ECO:0000259" key="2">
    <source>
        <dbReference type="PROSITE" id="PS51352"/>
    </source>
</evidence>
<dbReference type="InterPro" id="IPR017937">
    <property type="entry name" value="Thioredoxin_CS"/>
</dbReference>
<dbReference type="Pfam" id="PF06201">
    <property type="entry name" value="PITH"/>
    <property type="match status" value="1"/>
</dbReference>
<dbReference type="Pfam" id="PF00085">
    <property type="entry name" value="Thioredoxin"/>
    <property type="match status" value="1"/>
</dbReference>
<dbReference type="CDD" id="cd02947">
    <property type="entry name" value="TRX_family"/>
    <property type="match status" value="1"/>
</dbReference>
<feature type="domain" description="PITH" evidence="3">
    <location>
        <begin position="96"/>
        <end position="165"/>
    </location>
</feature>
<evidence type="ECO:0000313" key="5">
    <source>
        <dbReference type="Proteomes" id="UP000054279"/>
    </source>
</evidence>
<dbReference type="Gene3D" id="3.40.30.10">
    <property type="entry name" value="Glutaredoxin"/>
    <property type="match status" value="1"/>
</dbReference>
<dbReference type="PANTHER" id="PTHR46115">
    <property type="entry name" value="THIOREDOXIN-LIKE PROTEIN 1"/>
    <property type="match status" value="1"/>
</dbReference>
<keyword evidence="1" id="KW-1015">Disulfide bond</keyword>
<dbReference type="OrthoDB" id="10263751at2759"/>
<dbReference type="AlphaFoldDB" id="A0A0C9VBE6"/>
<name>A0A0C9VBE6_SPHS4</name>
<dbReference type="InterPro" id="IPR036249">
    <property type="entry name" value="Thioredoxin-like_sf"/>
</dbReference>
<protein>
    <recommendedName>
        <fullName evidence="6">Thioredoxin</fullName>
    </recommendedName>
</protein>
<evidence type="ECO:0008006" key="6">
    <source>
        <dbReference type="Google" id="ProtNLM"/>
    </source>
</evidence>
<gene>
    <name evidence="4" type="ORF">M422DRAFT_51880</name>
</gene>
<dbReference type="PRINTS" id="PR00421">
    <property type="entry name" value="THIOREDOXIN"/>
</dbReference>
<dbReference type="Proteomes" id="UP000054279">
    <property type="component" value="Unassembled WGS sequence"/>
</dbReference>
<dbReference type="EMBL" id="KN837197">
    <property type="protein sequence ID" value="KIJ34641.1"/>
    <property type="molecule type" value="Genomic_DNA"/>
</dbReference>
<accession>A0A0C9VBE6</accession>